<reference evidence="3 4" key="1">
    <citation type="submission" date="2020-08" db="EMBL/GenBank/DDBJ databases">
        <title>Genomic Encyclopedia of Type Strains, Phase IV (KMG-IV): sequencing the most valuable type-strain genomes for metagenomic binning, comparative biology and taxonomic classification.</title>
        <authorList>
            <person name="Goeker M."/>
        </authorList>
    </citation>
    <scope>NUCLEOTIDE SEQUENCE [LARGE SCALE GENOMIC DNA]</scope>
    <source>
        <strain evidence="3 4">DSM 40141</strain>
    </source>
</reference>
<dbReference type="Gene3D" id="3.40.630.30">
    <property type="match status" value="1"/>
</dbReference>
<feature type="region of interest" description="Disordered" evidence="1">
    <location>
        <begin position="42"/>
        <end position="64"/>
    </location>
</feature>
<dbReference type="RefSeq" id="WP_185033837.1">
    <property type="nucleotide sequence ID" value="NZ_BNBN01000003.1"/>
</dbReference>
<evidence type="ECO:0000313" key="4">
    <source>
        <dbReference type="Proteomes" id="UP000540423"/>
    </source>
</evidence>
<evidence type="ECO:0000259" key="2">
    <source>
        <dbReference type="PROSITE" id="PS51186"/>
    </source>
</evidence>
<dbReference type="SUPFAM" id="SSF55729">
    <property type="entry name" value="Acyl-CoA N-acyltransferases (Nat)"/>
    <property type="match status" value="1"/>
</dbReference>
<keyword evidence="3" id="KW-0687">Ribonucleoprotein</keyword>
<protein>
    <submittedName>
        <fullName evidence="3">Ribosomal protein S18 acetylase RimI-like enzyme</fullName>
    </submittedName>
</protein>
<gene>
    <name evidence="3" type="ORF">HNQ79_004524</name>
</gene>
<dbReference type="Proteomes" id="UP000540423">
    <property type="component" value="Unassembled WGS sequence"/>
</dbReference>
<dbReference type="GO" id="GO:0005840">
    <property type="term" value="C:ribosome"/>
    <property type="evidence" value="ECO:0007669"/>
    <property type="project" value="UniProtKB-KW"/>
</dbReference>
<organism evidence="3 4">
    <name type="scientific">Streptomyces candidus</name>
    <dbReference type="NCBI Taxonomy" id="67283"/>
    <lineage>
        <taxon>Bacteria</taxon>
        <taxon>Bacillati</taxon>
        <taxon>Actinomycetota</taxon>
        <taxon>Actinomycetes</taxon>
        <taxon>Kitasatosporales</taxon>
        <taxon>Streptomycetaceae</taxon>
        <taxon>Streptomyces</taxon>
    </lineage>
</organism>
<keyword evidence="4" id="KW-1185">Reference proteome</keyword>
<dbReference type="GO" id="GO:0016747">
    <property type="term" value="F:acyltransferase activity, transferring groups other than amino-acyl groups"/>
    <property type="evidence" value="ECO:0007669"/>
    <property type="project" value="InterPro"/>
</dbReference>
<keyword evidence="3" id="KW-0689">Ribosomal protein</keyword>
<accession>A0A7X0HI69</accession>
<evidence type="ECO:0000256" key="1">
    <source>
        <dbReference type="SAM" id="MobiDB-lite"/>
    </source>
</evidence>
<dbReference type="CDD" id="cd04301">
    <property type="entry name" value="NAT_SF"/>
    <property type="match status" value="1"/>
</dbReference>
<feature type="domain" description="N-acetyltransferase" evidence="2">
    <location>
        <begin position="34"/>
        <end position="207"/>
    </location>
</feature>
<dbReference type="InterPro" id="IPR000182">
    <property type="entry name" value="GNAT_dom"/>
</dbReference>
<dbReference type="Pfam" id="PF00583">
    <property type="entry name" value="Acetyltransf_1"/>
    <property type="match status" value="1"/>
</dbReference>
<name>A0A7X0HI69_9ACTN</name>
<dbReference type="InterPro" id="IPR016181">
    <property type="entry name" value="Acyl_CoA_acyltransferase"/>
</dbReference>
<dbReference type="PROSITE" id="PS51186">
    <property type="entry name" value="GNAT"/>
    <property type="match status" value="1"/>
</dbReference>
<evidence type="ECO:0000313" key="3">
    <source>
        <dbReference type="EMBL" id="MBB6438020.1"/>
    </source>
</evidence>
<sequence length="207" mass="23048">MAATAGHGASGAGVFFRRLSRWQADQQRDSLADLHVAAYRASPAPPPDDSCAENRPPSPVPRFHDRNPFLARFAEDVQRPGFDLLVATTGPRLVGCVYGYLPDRQGSWWYGRHDIPAPDLGQLADSGRVFNIAELMVDPEHRRRGIARQLQERLLVRVDAELVTTVIETSNSAAKAAYESWLWSRTDRLPAANGRPELEVWTQRPPA</sequence>
<dbReference type="AlphaFoldDB" id="A0A7X0HI69"/>
<proteinExistence type="predicted"/>
<dbReference type="EMBL" id="JACHEM010000012">
    <property type="protein sequence ID" value="MBB6438020.1"/>
    <property type="molecule type" value="Genomic_DNA"/>
</dbReference>
<comment type="caution">
    <text evidence="3">The sequence shown here is derived from an EMBL/GenBank/DDBJ whole genome shotgun (WGS) entry which is preliminary data.</text>
</comment>